<evidence type="ECO:0000256" key="5">
    <source>
        <dbReference type="SAM" id="Coils"/>
    </source>
</evidence>
<feature type="compositionally biased region" description="Basic and acidic residues" evidence="6">
    <location>
        <begin position="601"/>
        <end position="611"/>
    </location>
</feature>
<dbReference type="GO" id="GO:0005634">
    <property type="term" value="C:nucleus"/>
    <property type="evidence" value="ECO:0007669"/>
    <property type="project" value="UniProtKB-SubCell"/>
</dbReference>
<sequence>MAFPAPNVATSGAFTSSTHKNPVAELKNGKVIFRQKPLSFDKHSETMQEIVKFRDMLDSRIQRQDQPLTSIPEEHKPLIVKLAQESDKGIVPLARQIRSNLLPGPGEVEEAHRLNLESHLPLSVVEHAIKMVMTRVNYGLDAPLGQRLPAAVCVWRWEVQDAYKDWLPKSARENVEARLAERIQASADLRAAFESLSQVERDAILDPKGITKLPTKDINKAEPGTASESNNENSLEDRVSKDPPTDVADSEVLSENLAPKGRTKKALDPERAAKVIHHYFFLIFLIHFLSQIKDKEEKRAAKAEKEKKQKEAQDRSRSIMANFFGKAKPSVRDSPTQDSSSSAGPSADSEFQRIFKPFVLKKDAQLAPYNWFLERNRSIEWMTGVTHEEAIVIEDDTATQGASAPGMSSDETMTSTASSGPPANFQELIGGLRQSSLNCFPRTLKVSSLRTYNPRSVRDTISQLNDAEIAGDPTQVRHLLSILRDRRVFPAKVLIFREDSRPGYYGTWSRNSRIMGPRTPLERDPLAHDYGYDSGEEWEDEGQDDADDVVDDGEDDEPDAEDADSDLDNWLVDDDEEIQPSLNLDDLSPQPLDPPMPPPKRKAENSENSSDKKRKVVVPLVPYVKGPFWESQIGHCGYDPFNVYRVQLLNDTSCPIDPFDFASIVSQEVQNPQADPSLPSMIQPLTGTTAPSTFKRTTSSAPKTVFPEAHLGTLLAKITNLATPSLNFLVESIYQDLRDYKVKKKAVEAKVREVGEKSKDKKVWVVKQAVQVWFHAVLWYCSSADALNRFS</sequence>
<feature type="compositionally biased region" description="Acidic residues" evidence="6">
    <location>
        <begin position="534"/>
        <end position="569"/>
    </location>
</feature>
<organism evidence="8 9">
    <name type="scientific">Boletus reticuloceps</name>
    <dbReference type="NCBI Taxonomy" id="495285"/>
    <lineage>
        <taxon>Eukaryota</taxon>
        <taxon>Fungi</taxon>
        <taxon>Dikarya</taxon>
        <taxon>Basidiomycota</taxon>
        <taxon>Agaricomycotina</taxon>
        <taxon>Agaricomycetes</taxon>
        <taxon>Agaricomycetidae</taxon>
        <taxon>Boletales</taxon>
        <taxon>Boletineae</taxon>
        <taxon>Boletaceae</taxon>
        <taxon>Boletoideae</taxon>
        <taxon>Boletus</taxon>
    </lineage>
</organism>
<feature type="region of interest" description="Disordered" evidence="6">
    <location>
        <begin position="506"/>
        <end position="569"/>
    </location>
</feature>
<dbReference type="Pfam" id="PF12253">
    <property type="entry name" value="CAF1A_dimeriz"/>
    <property type="match status" value="1"/>
</dbReference>
<feature type="compositionally biased region" description="Basic and acidic residues" evidence="6">
    <location>
        <begin position="520"/>
        <end position="531"/>
    </location>
</feature>
<comment type="caution">
    <text evidence="8">The sequence shown here is derived from an EMBL/GenBank/DDBJ whole genome shotgun (WGS) entry which is preliminary data.</text>
</comment>
<reference evidence="8" key="1">
    <citation type="submission" date="2021-03" db="EMBL/GenBank/DDBJ databases">
        <title>Evolutionary innovations through gain and loss of genes in the ectomycorrhizal Boletales.</title>
        <authorList>
            <person name="Wu G."/>
            <person name="Miyauchi S."/>
            <person name="Morin E."/>
            <person name="Yang Z.-L."/>
            <person name="Xu J."/>
            <person name="Martin F.M."/>
        </authorList>
    </citation>
    <scope>NUCLEOTIDE SEQUENCE</scope>
    <source>
        <strain evidence="8">BR01</strain>
    </source>
</reference>
<comment type="subcellular location">
    <subcellularLocation>
        <location evidence="1">Nucleus</location>
    </subcellularLocation>
</comment>
<evidence type="ECO:0000259" key="7">
    <source>
        <dbReference type="Pfam" id="PF12253"/>
    </source>
</evidence>
<feature type="compositionally biased region" description="Polar residues" evidence="6">
    <location>
        <begin position="409"/>
        <end position="421"/>
    </location>
</feature>
<feature type="compositionally biased region" description="Low complexity" evidence="6">
    <location>
        <begin position="581"/>
        <end position="590"/>
    </location>
</feature>
<evidence type="ECO:0000313" key="8">
    <source>
        <dbReference type="EMBL" id="KAG6376197.1"/>
    </source>
</evidence>
<keyword evidence="3" id="KW-0234">DNA repair</keyword>
<feature type="region of interest" description="Disordered" evidence="6">
    <location>
        <begin position="324"/>
        <end position="348"/>
    </location>
</feature>
<feature type="coiled-coil region" evidence="5">
    <location>
        <begin position="286"/>
        <end position="315"/>
    </location>
</feature>
<evidence type="ECO:0000256" key="6">
    <source>
        <dbReference type="SAM" id="MobiDB-lite"/>
    </source>
</evidence>
<proteinExistence type="predicted"/>
<feature type="domain" description="Chromatin assembly factor 1 subunit A dimerization" evidence="7">
    <location>
        <begin position="492"/>
        <end position="565"/>
    </location>
</feature>
<dbReference type="GO" id="GO:0033186">
    <property type="term" value="C:CAF-1 complex"/>
    <property type="evidence" value="ECO:0007669"/>
    <property type="project" value="TreeGrafter"/>
</dbReference>
<feature type="region of interest" description="Disordered" evidence="6">
    <location>
        <begin position="1"/>
        <end position="21"/>
    </location>
</feature>
<name>A0A8I2YQV9_9AGAM</name>
<keyword evidence="9" id="KW-1185">Reference proteome</keyword>
<dbReference type="Proteomes" id="UP000683000">
    <property type="component" value="Unassembled WGS sequence"/>
</dbReference>
<dbReference type="PANTHER" id="PTHR15272">
    <property type="entry name" value="CHROMATIN ASSEMBLY FACTOR 1 SUBUNIT A CAF-1 SUBUNIT A"/>
    <property type="match status" value="1"/>
</dbReference>
<protein>
    <recommendedName>
        <fullName evidence="7">Chromatin assembly factor 1 subunit A dimerization domain-containing protein</fullName>
    </recommendedName>
</protein>
<dbReference type="InterPro" id="IPR022043">
    <property type="entry name" value="CAF1A_DD"/>
</dbReference>
<dbReference type="GO" id="GO:0006281">
    <property type="term" value="P:DNA repair"/>
    <property type="evidence" value="ECO:0007669"/>
    <property type="project" value="UniProtKB-KW"/>
</dbReference>
<evidence type="ECO:0000256" key="3">
    <source>
        <dbReference type="ARBA" id="ARBA00023204"/>
    </source>
</evidence>
<gene>
    <name evidence="8" type="ORF">JVT61DRAFT_2172</name>
</gene>
<dbReference type="PANTHER" id="PTHR15272:SF0">
    <property type="entry name" value="CHROMATIN ASSEMBLY FACTOR 1 SUBUNIT A"/>
    <property type="match status" value="1"/>
</dbReference>
<evidence type="ECO:0000256" key="4">
    <source>
        <dbReference type="ARBA" id="ARBA00023242"/>
    </source>
</evidence>
<keyword evidence="2" id="KW-0227">DNA damage</keyword>
<keyword evidence="5" id="KW-0175">Coiled coil</keyword>
<feature type="region of interest" description="Disordered" evidence="6">
    <location>
        <begin position="213"/>
        <end position="267"/>
    </location>
</feature>
<evidence type="ECO:0000256" key="1">
    <source>
        <dbReference type="ARBA" id="ARBA00004123"/>
    </source>
</evidence>
<dbReference type="AlphaFoldDB" id="A0A8I2YQV9"/>
<keyword evidence="4" id="KW-0539">Nucleus</keyword>
<evidence type="ECO:0000256" key="2">
    <source>
        <dbReference type="ARBA" id="ARBA00022763"/>
    </source>
</evidence>
<evidence type="ECO:0000313" key="9">
    <source>
        <dbReference type="Proteomes" id="UP000683000"/>
    </source>
</evidence>
<feature type="region of interest" description="Disordered" evidence="6">
    <location>
        <begin position="581"/>
        <end position="614"/>
    </location>
</feature>
<feature type="compositionally biased region" description="Basic and acidic residues" evidence="6">
    <location>
        <begin position="235"/>
        <end position="244"/>
    </location>
</feature>
<feature type="region of interest" description="Disordered" evidence="6">
    <location>
        <begin position="394"/>
        <end position="423"/>
    </location>
</feature>
<accession>A0A8I2YQV9</accession>
<dbReference type="OrthoDB" id="440676at2759"/>
<dbReference type="GO" id="GO:0006334">
    <property type="term" value="P:nucleosome assembly"/>
    <property type="evidence" value="ECO:0007669"/>
    <property type="project" value="TreeGrafter"/>
</dbReference>
<feature type="compositionally biased region" description="Low complexity" evidence="6">
    <location>
        <begin position="332"/>
        <end position="348"/>
    </location>
</feature>
<dbReference type="EMBL" id="JAGFBS010000012">
    <property type="protein sequence ID" value="KAG6376197.1"/>
    <property type="molecule type" value="Genomic_DNA"/>
</dbReference>
<feature type="compositionally biased region" description="Polar residues" evidence="6">
    <location>
        <begin position="8"/>
        <end position="20"/>
    </location>
</feature>